<dbReference type="AlphaFoldDB" id="A0A0S4QQC4"/>
<proteinExistence type="predicted"/>
<feature type="compositionally biased region" description="Low complexity" evidence="6">
    <location>
        <begin position="61"/>
        <end position="78"/>
    </location>
</feature>
<sequence length="422" mass="42660">MNADNTAAAPRVVGPTLPRHRRAGERATGTPRAAAVPDERPVPGRARQAQAGHPPREDELSAPAGRGSGTGPSRPGASVPAVFGGVDATGAAAIALDLGRVRPRFGLRRTRVRVLVAAAILAIVSIMATRFREDVVGSLTAVPAPRWHWLAVCLVATAAFYVAHGVSVRAASGLRMGLGIATASQLAAAAANRVVPAGLGAIAIHLRFFERRGMNRPAALATVASLKGAAFLVHLAGLALVAGTLRSSGVGEAVTAPVRMTVNGIGTGPFMAGVAVVGVGVGSAVAHPRVRCRARPAMRVFREHLGSLAHSPGRTAVLVTGTAGTKLAQVVGMASAVWAFEGELDLATITAVYLVGSAVAGAAPTAGNVGAIEPALVIGLTASGGAGPAMVAAVLVYRLISYWLPIIPGVTALAVMRRRGDL</sequence>
<keyword evidence="4 7" id="KW-1133">Transmembrane helix</keyword>
<gene>
    <name evidence="8" type="ORF">Ga0074812_11514</name>
</gene>
<comment type="subcellular location">
    <subcellularLocation>
        <location evidence="1">Cell membrane</location>
        <topology evidence="1">Multi-pass membrane protein</topology>
    </subcellularLocation>
</comment>
<dbReference type="PANTHER" id="PTHR39087:SF2">
    <property type="entry name" value="UPF0104 MEMBRANE PROTEIN MJ1595"/>
    <property type="match status" value="1"/>
</dbReference>
<feature type="transmembrane region" description="Helical" evidence="7">
    <location>
        <begin position="265"/>
        <end position="286"/>
    </location>
</feature>
<protein>
    <submittedName>
        <fullName evidence="8">Uncharacterized membrane protein YbhN, UPF0104 family</fullName>
    </submittedName>
</protein>
<feature type="region of interest" description="Disordered" evidence="6">
    <location>
        <begin position="1"/>
        <end position="80"/>
    </location>
</feature>
<dbReference type="Proteomes" id="UP000198802">
    <property type="component" value="Unassembled WGS sequence"/>
</dbReference>
<keyword evidence="2" id="KW-1003">Cell membrane</keyword>
<keyword evidence="5 7" id="KW-0472">Membrane</keyword>
<feature type="transmembrane region" description="Helical" evidence="7">
    <location>
        <begin position="400"/>
        <end position="416"/>
    </location>
</feature>
<dbReference type="EMBL" id="FAOZ01000015">
    <property type="protein sequence ID" value="CUU57813.1"/>
    <property type="molecule type" value="Genomic_DNA"/>
</dbReference>
<feature type="transmembrane region" description="Helical" evidence="7">
    <location>
        <begin position="112"/>
        <end position="129"/>
    </location>
</feature>
<feature type="transmembrane region" description="Helical" evidence="7">
    <location>
        <begin position="149"/>
        <end position="168"/>
    </location>
</feature>
<keyword evidence="9" id="KW-1185">Reference proteome</keyword>
<dbReference type="PANTHER" id="PTHR39087">
    <property type="entry name" value="UPF0104 MEMBRANE PROTEIN MJ1595"/>
    <property type="match status" value="1"/>
</dbReference>
<feature type="transmembrane region" description="Helical" evidence="7">
    <location>
        <begin position="218"/>
        <end position="245"/>
    </location>
</feature>
<evidence type="ECO:0000256" key="2">
    <source>
        <dbReference type="ARBA" id="ARBA00022475"/>
    </source>
</evidence>
<reference evidence="9" key="1">
    <citation type="submission" date="2015-11" db="EMBL/GenBank/DDBJ databases">
        <authorList>
            <person name="Varghese N."/>
        </authorList>
    </citation>
    <scope>NUCLEOTIDE SEQUENCE [LARGE SCALE GENOMIC DNA]</scope>
    <source>
        <strain evidence="9">DSM 45899</strain>
    </source>
</reference>
<name>A0A0S4QQC4_9ACTN</name>
<keyword evidence="3 7" id="KW-0812">Transmembrane</keyword>
<dbReference type="GO" id="GO:0005886">
    <property type="term" value="C:plasma membrane"/>
    <property type="evidence" value="ECO:0007669"/>
    <property type="project" value="UniProtKB-SubCell"/>
</dbReference>
<organism evidence="8 9">
    <name type="scientific">Parafrankia irregularis</name>
    <dbReference type="NCBI Taxonomy" id="795642"/>
    <lineage>
        <taxon>Bacteria</taxon>
        <taxon>Bacillati</taxon>
        <taxon>Actinomycetota</taxon>
        <taxon>Actinomycetes</taxon>
        <taxon>Frankiales</taxon>
        <taxon>Frankiaceae</taxon>
        <taxon>Parafrankia</taxon>
    </lineage>
</organism>
<accession>A0A0S4QQC4</accession>
<evidence type="ECO:0000313" key="9">
    <source>
        <dbReference type="Proteomes" id="UP000198802"/>
    </source>
</evidence>
<evidence type="ECO:0000256" key="4">
    <source>
        <dbReference type="ARBA" id="ARBA00022989"/>
    </source>
</evidence>
<evidence type="ECO:0000256" key="5">
    <source>
        <dbReference type="ARBA" id="ARBA00023136"/>
    </source>
</evidence>
<evidence type="ECO:0000256" key="7">
    <source>
        <dbReference type="SAM" id="Phobius"/>
    </source>
</evidence>
<evidence type="ECO:0000256" key="6">
    <source>
        <dbReference type="SAM" id="MobiDB-lite"/>
    </source>
</evidence>
<evidence type="ECO:0000256" key="3">
    <source>
        <dbReference type="ARBA" id="ARBA00022692"/>
    </source>
</evidence>
<dbReference type="InterPro" id="IPR022791">
    <property type="entry name" value="L-PG_synthase/AglD"/>
</dbReference>
<evidence type="ECO:0000313" key="8">
    <source>
        <dbReference type="EMBL" id="CUU57813.1"/>
    </source>
</evidence>
<dbReference type="Pfam" id="PF03706">
    <property type="entry name" value="LPG_synthase_TM"/>
    <property type="match status" value="1"/>
</dbReference>
<evidence type="ECO:0000256" key="1">
    <source>
        <dbReference type="ARBA" id="ARBA00004651"/>
    </source>
</evidence>
<dbReference type="RefSeq" id="WP_091279909.1">
    <property type="nucleotide sequence ID" value="NZ_FAOZ01000015.1"/>
</dbReference>